<dbReference type="EMBL" id="JXXZ01000008">
    <property type="protein sequence ID" value="KJY99323.1"/>
    <property type="molecule type" value="Genomic_DNA"/>
</dbReference>
<dbReference type="AlphaFoldDB" id="A0A0F4PPD7"/>
<dbReference type="OrthoDB" id="5600572at2"/>
<dbReference type="GO" id="GO:0003677">
    <property type="term" value="F:DNA binding"/>
    <property type="evidence" value="ECO:0007669"/>
    <property type="project" value="UniProtKB-KW"/>
</dbReference>
<dbReference type="NCBIfam" id="TIGR02647">
    <property type="entry name" value="DNA"/>
    <property type="match status" value="1"/>
</dbReference>
<dbReference type="eggNOG" id="ENOG50330CB">
    <property type="taxonomic scope" value="Bacteria"/>
</dbReference>
<reference evidence="1 2" key="1">
    <citation type="journal article" date="2015" name="BMC Genomics">
        <title>Genome mining reveals unlocked bioactive potential of marine Gram-negative bacteria.</title>
        <authorList>
            <person name="Machado H."/>
            <person name="Sonnenschein E.C."/>
            <person name="Melchiorsen J."/>
            <person name="Gram L."/>
        </authorList>
    </citation>
    <scope>NUCLEOTIDE SEQUENCE [LARGE SCALE GENOMIC DNA]</scope>
    <source>
        <strain evidence="1 2">S3137</strain>
    </source>
</reference>
<proteinExistence type="predicted"/>
<sequence length="80" mass="8761">MRINKTMIDEMELLAKFPRASHMQGIKVHSDADATLRDAAQRLFDKGITDSPDGGYLTDLGLDLVKHLDTLYAALSSKAG</sequence>
<gene>
    <name evidence="1" type="ORF">TW72_10670</name>
</gene>
<evidence type="ECO:0000313" key="2">
    <source>
        <dbReference type="Proteomes" id="UP000033664"/>
    </source>
</evidence>
<dbReference type="InterPro" id="IPR013468">
    <property type="entry name" value="CHP02647"/>
</dbReference>
<dbReference type="GeneID" id="58228955"/>
<dbReference type="RefSeq" id="WP_022944921.1">
    <property type="nucleotide sequence ID" value="NZ_DJHQ01000051.1"/>
</dbReference>
<protein>
    <submittedName>
        <fullName evidence="1">DNA-binding protein</fullName>
    </submittedName>
</protein>
<organism evidence="1 2">
    <name type="scientific">Pseudoalteromonas ruthenica</name>
    <dbReference type="NCBI Taxonomy" id="151081"/>
    <lineage>
        <taxon>Bacteria</taxon>
        <taxon>Pseudomonadati</taxon>
        <taxon>Pseudomonadota</taxon>
        <taxon>Gammaproteobacteria</taxon>
        <taxon>Alteromonadales</taxon>
        <taxon>Pseudoalteromonadaceae</taxon>
        <taxon>Pseudoalteromonas</taxon>
    </lineage>
</organism>
<keyword evidence="1" id="KW-0238">DNA-binding</keyword>
<dbReference type="PATRIC" id="fig|151081.8.peg.1974"/>
<name>A0A0F4PPD7_9GAMM</name>
<accession>A0A0F4PPD7</accession>
<comment type="caution">
    <text evidence="1">The sequence shown here is derived from an EMBL/GenBank/DDBJ whole genome shotgun (WGS) entry which is preliminary data.</text>
</comment>
<evidence type="ECO:0000313" key="1">
    <source>
        <dbReference type="EMBL" id="KJY99323.1"/>
    </source>
</evidence>
<keyword evidence="2" id="KW-1185">Reference proteome</keyword>
<dbReference type="Proteomes" id="UP000033664">
    <property type="component" value="Unassembled WGS sequence"/>
</dbReference>
<dbReference type="Pfam" id="PF18918">
    <property type="entry name" value="DUF5669"/>
    <property type="match status" value="1"/>
</dbReference>